<feature type="region of interest" description="Disordered" evidence="3">
    <location>
        <begin position="359"/>
        <end position="380"/>
    </location>
</feature>
<protein>
    <submittedName>
        <fullName evidence="4">Glycosyltransferase family 9 protein</fullName>
    </submittedName>
</protein>
<accession>A0A8J7PH71</accession>
<reference evidence="4" key="1">
    <citation type="submission" date="2021-02" db="EMBL/GenBank/DDBJ databases">
        <title>Genome-Resolved Metagenomics of a Microbial Community Performing Photosynthetic Biological Nutrient Removal.</title>
        <authorList>
            <person name="Mcdaniel E.A."/>
        </authorList>
    </citation>
    <scope>NUCLEOTIDE SEQUENCE</scope>
    <source>
        <strain evidence="4">UWPOB_OBS1</strain>
    </source>
</reference>
<dbReference type="Pfam" id="PF01075">
    <property type="entry name" value="Glyco_transf_9"/>
    <property type="match status" value="1"/>
</dbReference>
<dbReference type="InterPro" id="IPR002201">
    <property type="entry name" value="Glyco_trans_9"/>
</dbReference>
<dbReference type="GO" id="GO:0009244">
    <property type="term" value="P:lipopolysaccharide core region biosynthetic process"/>
    <property type="evidence" value="ECO:0007669"/>
    <property type="project" value="TreeGrafter"/>
</dbReference>
<evidence type="ECO:0000256" key="3">
    <source>
        <dbReference type="SAM" id="MobiDB-lite"/>
    </source>
</evidence>
<dbReference type="GO" id="GO:0005829">
    <property type="term" value="C:cytosol"/>
    <property type="evidence" value="ECO:0007669"/>
    <property type="project" value="TreeGrafter"/>
</dbReference>
<dbReference type="Proteomes" id="UP000664277">
    <property type="component" value="Unassembled WGS sequence"/>
</dbReference>
<dbReference type="GO" id="GO:0008713">
    <property type="term" value="F:ADP-heptose-lipopolysaccharide heptosyltransferase activity"/>
    <property type="evidence" value="ECO:0007669"/>
    <property type="project" value="TreeGrafter"/>
</dbReference>
<dbReference type="InterPro" id="IPR051199">
    <property type="entry name" value="LPS_LOS_Heptosyltrfase"/>
</dbReference>
<sequence length="380" mass="41459">MQSISNIVIFHPAAIGDAVLATPVASTLKYNFPGAKISYWSHPSLRPLLLGLCPHIDEFIDFDKNLSFFQQRKILTSHKPDLFVDLSNSNRGLTMPLFTGIKTLRYEKKETGSPDQQHAVGNFLDTVMPICKEVPDKLFPTIFPDAIAEQLVPQLVETSKLEMRPMVGIVPGVGAHRPHRGWIADGWIYLIRHLLSIGSHQPVLIGGSDDFELAQKINAEVDNRCLNFCGQLKLDETAAILKCCDAVVSGDTGPAHIAVSVGTPVIGLYGPTYPARSGPYGYFNLVLDQSSSCQCIGAKYCTLTGSSSPGECMGRIMLPEVIENLSKILNLSNAQGSIHELNPPGVFFEPEILASLNADKQTEEQAKQNVETTGEDEKIS</sequence>
<name>A0A8J7PH71_9BACT</name>
<evidence type="ECO:0000256" key="2">
    <source>
        <dbReference type="ARBA" id="ARBA00022679"/>
    </source>
</evidence>
<comment type="caution">
    <text evidence="4">The sequence shown here is derived from an EMBL/GenBank/DDBJ whole genome shotgun (WGS) entry which is preliminary data.</text>
</comment>
<evidence type="ECO:0000256" key="1">
    <source>
        <dbReference type="ARBA" id="ARBA00022676"/>
    </source>
</evidence>
<keyword evidence="1" id="KW-0328">Glycosyltransferase</keyword>
<dbReference type="EMBL" id="JAFLCK010000007">
    <property type="protein sequence ID" value="MBN8660108.1"/>
    <property type="molecule type" value="Genomic_DNA"/>
</dbReference>
<dbReference type="PANTHER" id="PTHR30160:SF7">
    <property type="entry name" value="ADP-HEPTOSE--LPS HEPTOSYLTRANSFERASE 2"/>
    <property type="match status" value="1"/>
</dbReference>
<dbReference type="SUPFAM" id="SSF53756">
    <property type="entry name" value="UDP-Glycosyltransferase/glycogen phosphorylase"/>
    <property type="match status" value="1"/>
</dbReference>
<dbReference type="AlphaFoldDB" id="A0A8J7PH71"/>
<evidence type="ECO:0000313" key="4">
    <source>
        <dbReference type="EMBL" id="MBN8660108.1"/>
    </source>
</evidence>
<gene>
    <name evidence="4" type="ORF">J0M35_07070</name>
</gene>
<organism evidence="4 5">
    <name type="scientific">Candidatus Obscuribacter phosphatis</name>
    <dbReference type="NCBI Taxonomy" id="1906157"/>
    <lineage>
        <taxon>Bacteria</taxon>
        <taxon>Bacillati</taxon>
        <taxon>Candidatus Melainabacteria</taxon>
        <taxon>Candidatus Obscuribacterales</taxon>
        <taxon>Candidatus Obscuribacteraceae</taxon>
        <taxon>Candidatus Obscuribacter</taxon>
    </lineage>
</organism>
<keyword evidence="2" id="KW-0808">Transferase</keyword>
<evidence type="ECO:0000313" key="5">
    <source>
        <dbReference type="Proteomes" id="UP000664277"/>
    </source>
</evidence>
<dbReference type="CDD" id="cd03789">
    <property type="entry name" value="GT9_LPS_heptosyltransferase"/>
    <property type="match status" value="1"/>
</dbReference>
<dbReference type="Gene3D" id="3.40.50.2000">
    <property type="entry name" value="Glycogen Phosphorylase B"/>
    <property type="match status" value="2"/>
</dbReference>
<proteinExistence type="predicted"/>
<dbReference type="PANTHER" id="PTHR30160">
    <property type="entry name" value="TETRAACYLDISACCHARIDE 4'-KINASE-RELATED"/>
    <property type="match status" value="1"/>
</dbReference>